<feature type="non-terminal residue" evidence="3">
    <location>
        <position position="113"/>
    </location>
</feature>
<evidence type="ECO:0000313" key="3">
    <source>
        <dbReference type="EMBL" id="GFH33724.1"/>
    </source>
</evidence>
<evidence type="ECO:0000313" key="4">
    <source>
        <dbReference type="Proteomes" id="UP000485058"/>
    </source>
</evidence>
<dbReference type="Proteomes" id="UP000485058">
    <property type="component" value="Unassembled WGS sequence"/>
</dbReference>
<feature type="non-terminal residue" evidence="3">
    <location>
        <position position="1"/>
    </location>
</feature>
<dbReference type="Pfam" id="PF14648">
    <property type="entry name" value="FAM91_C"/>
    <property type="match status" value="1"/>
</dbReference>
<dbReference type="AlphaFoldDB" id="A0A6A0APF8"/>
<reference evidence="3 4" key="1">
    <citation type="submission" date="2020-02" db="EMBL/GenBank/DDBJ databases">
        <title>Draft genome sequence of Haematococcus lacustris strain NIES-144.</title>
        <authorList>
            <person name="Morimoto D."/>
            <person name="Nakagawa S."/>
            <person name="Yoshida T."/>
            <person name="Sawayama S."/>
        </authorList>
    </citation>
    <scope>NUCLEOTIDE SEQUENCE [LARGE SCALE GENOMIC DNA]</scope>
    <source>
        <strain evidence="3 4">NIES-144</strain>
    </source>
</reference>
<evidence type="ECO:0000256" key="1">
    <source>
        <dbReference type="ARBA" id="ARBA00010319"/>
    </source>
</evidence>
<dbReference type="PANTHER" id="PTHR28441:SF2">
    <property type="entry name" value="PROTEIN FAM91A1"/>
    <property type="match status" value="1"/>
</dbReference>
<comment type="caution">
    <text evidence="3">The sequence shown here is derived from an EMBL/GenBank/DDBJ whole genome shotgun (WGS) entry which is preliminary data.</text>
</comment>
<dbReference type="EMBL" id="BLLF01009439">
    <property type="protein sequence ID" value="GFH33724.1"/>
    <property type="molecule type" value="Genomic_DNA"/>
</dbReference>
<accession>A0A6A0APF8</accession>
<protein>
    <submittedName>
        <fullName evidence="3">Rhodanese domain-containing protein</fullName>
    </submittedName>
</protein>
<sequence>MQVELLRKESLAGLPRAAAAKVLTSAYCALLPVTPLPPPVLPVALGLSSSPAWFGASPAASSPWCQLALYAAARCGPVSLVLAAGQRVTRLPVQLEQASHALLWPWDTEACAA</sequence>
<dbReference type="InterPro" id="IPR039199">
    <property type="entry name" value="FAM91"/>
</dbReference>
<keyword evidence="4" id="KW-1185">Reference proteome</keyword>
<comment type="similarity">
    <text evidence="1">Belongs to the FAM91 family.</text>
</comment>
<name>A0A6A0APF8_HAELA</name>
<evidence type="ECO:0000259" key="2">
    <source>
        <dbReference type="Pfam" id="PF14648"/>
    </source>
</evidence>
<dbReference type="PANTHER" id="PTHR28441">
    <property type="entry name" value="PROTEIN FAM91A1"/>
    <property type="match status" value="1"/>
</dbReference>
<proteinExistence type="inferred from homology"/>
<organism evidence="3 4">
    <name type="scientific">Haematococcus lacustris</name>
    <name type="common">Green alga</name>
    <name type="synonym">Haematococcus pluvialis</name>
    <dbReference type="NCBI Taxonomy" id="44745"/>
    <lineage>
        <taxon>Eukaryota</taxon>
        <taxon>Viridiplantae</taxon>
        <taxon>Chlorophyta</taxon>
        <taxon>core chlorophytes</taxon>
        <taxon>Chlorophyceae</taxon>
        <taxon>CS clade</taxon>
        <taxon>Chlamydomonadales</taxon>
        <taxon>Haematococcaceae</taxon>
        <taxon>Haematococcus</taxon>
    </lineage>
</organism>
<feature type="domain" description="FAM91 C-terminal" evidence="2">
    <location>
        <begin position="2"/>
        <end position="110"/>
    </location>
</feature>
<dbReference type="InterPro" id="IPR028097">
    <property type="entry name" value="FAM91_C_dom"/>
</dbReference>
<gene>
    <name evidence="3" type="ORF">HaLaN_33134</name>
</gene>